<gene>
    <name evidence="2" type="ORF">HPP92_008439</name>
</gene>
<reference evidence="2 3" key="1">
    <citation type="journal article" date="2020" name="Nat. Food">
        <title>A phased Vanilla planifolia genome enables genetic improvement of flavour and production.</title>
        <authorList>
            <person name="Hasing T."/>
            <person name="Tang H."/>
            <person name="Brym M."/>
            <person name="Khazi F."/>
            <person name="Huang T."/>
            <person name="Chambers A.H."/>
        </authorList>
    </citation>
    <scope>NUCLEOTIDE SEQUENCE [LARGE SCALE GENOMIC DNA]</scope>
    <source>
        <tissue evidence="2">Leaf</tissue>
    </source>
</reference>
<evidence type="ECO:0000313" key="2">
    <source>
        <dbReference type="EMBL" id="KAG0484360.1"/>
    </source>
</evidence>
<name>A0A835V5E0_VANPL</name>
<sequence length="123" mass="13776">MLQLIFCKSKTILEPSHKSANKLELAVAILFFASVFVQFLAGEAEDPPLWKHGCPHPLIERGGVVVPVEHAPLHLPASHLRSLPHHQRQHHPPQSPPPPHLPHEDVLHVQPRSPHEGRVIREA</sequence>
<dbReference type="AlphaFoldDB" id="A0A835V5E0"/>
<organism evidence="2 3">
    <name type="scientific">Vanilla planifolia</name>
    <name type="common">Vanilla</name>
    <dbReference type="NCBI Taxonomy" id="51239"/>
    <lineage>
        <taxon>Eukaryota</taxon>
        <taxon>Viridiplantae</taxon>
        <taxon>Streptophyta</taxon>
        <taxon>Embryophyta</taxon>
        <taxon>Tracheophyta</taxon>
        <taxon>Spermatophyta</taxon>
        <taxon>Magnoliopsida</taxon>
        <taxon>Liliopsida</taxon>
        <taxon>Asparagales</taxon>
        <taxon>Orchidaceae</taxon>
        <taxon>Vanilloideae</taxon>
        <taxon>Vanilleae</taxon>
        <taxon>Vanilla</taxon>
    </lineage>
</organism>
<keyword evidence="3" id="KW-1185">Reference proteome</keyword>
<proteinExistence type="predicted"/>
<dbReference type="EMBL" id="JADCNL010000004">
    <property type="protein sequence ID" value="KAG0484360.1"/>
    <property type="molecule type" value="Genomic_DNA"/>
</dbReference>
<comment type="caution">
    <text evidence="2">The sequence shown here is derived from an EMBL/GenBank/DDBJ whole genome shotgun (WGS) entry which is preliminary data.</text>
</comment>
<dbReference type="Proteomes" id="UP000636800">
    <property type="component" value="Unassembled WGS sequence"/>
</dbReference>
<feature type="region of interest" description="Disordered" evidence="1">
    <location>
        <begin position="76"/>
        <end position="123"/>
    </location>
</feature>
<protein>
    <submittedName>
        <fullName evidence="2">Uncharacterized protein</fullName>
    </submittedName>
</protein>
<feature type="compositionally biased region" description="Basic residues" evidence="1">
    <location>
        <begin position="82"/>
        <end position="91"/>
    </location>
</feature>
<evidence type="ECO:0000313" key="3">
    <source>
        <dbReference type="Proteomes" id="UP000636800"/>
    </source>
</evidence>
<feature type="compositionally biased region" description="Basic and acidic residues" evidence="1">
    <location>
        <begin position="101"/>
        <end position="123"/>
    </location>
</feature>
<dbReference type="OrthoDB" id="406981at2759"/>
<evidence type="ECO:0000256" key="1">
    <source>
        <dbReference type="SAM" id="MobiDB-lite"/>
    </source>
</evidence>
<accession>A0A835V5E0</accession>